<dbReference type="RefSeq" id="XP_064660893.1">
    <property type="nucleotide sequence ID" value="XM_064800942.1"/>
</dbReference>
<dbReference type="AlphaFoldDB" id="A0AAV9PHU7"/>
<feature type="compositionally biased region" description="Acidic residues" evidence="1">
    <location>
        <begin position="408"/>
        <end position="440"/>
    </location>
</feature>
<feature type="compositionally biased region" description="Gly residues" evidence="1">
    <location>
        <begin position="595"/>
        <end position="627"/>
    </location>
</feature>
<name>A0AAV9PHU7_9PEZI</name>
<feature type="region of interest" description="Disordered" evidence="1">
    <location>
        <begin position="394"/>
        <end position="492"/>
    </location>
</feature>
<dbReference type="Proteomes" id="UP001337655">
    <property type="component" value="Unassembled WGS sequence"/>
</dbReference>
<dbReference type="GeneID" id="89925032"/>
<dbReference type="EMBL" id="JAVRRT010000005">
    <property type="protein sequence ID" value="KAK5172049.1"/>
    <property type="molecule type" value="Genomic_DNA"/>
</dbReference>
<sequence length="627" mass="68522">MSRLEGMPEELMSNISIKLGSDDIFNFRLTCRSIEHKTFHEFANEYFNSKCFILTTESLKVLVNIATSEKLRGYLHEVYLVPALFSDRVFNCCQGDLCVWKPSTRQTEAWRFYMQDQKNLQKTGRDLEMLTEAFQQLPGLSKLTFKDSVGKLPRDLDLRGYQKAVRSTNNTPAMILSAPDDKEYYRWKKHVWKVLIKALANSGKSTLKDFHVELDQLRNGLAVEHDLNFSSKVMRGLGVTFKNVRAVGLNISSRKNSHPEEDDDGIDTVQAGKAMGNLARLLPALKDLRLTFTHSPSSAALCRSFTNKLKLENMVKLELDRIYLTAKYLAATVTKLVSIEDLQITTINLTQGTWVPVLKAIQKPEKLRHLHLMYLMEDFVPCYFLKPLPKYTPTSPQTGSAIDPGDMGSDDYESEYEYDEDGYPIDGEPMSDDGTDDSMPDLEPHDDRRPDELGDDGEGFDPNGPQGVIDHAVSRPSNDPPIGDASFGLGPDRGGKICLDSRALIEKYIPIFIDEYRLEDEMGDHFDPNHPVNAIMNSLGAAFGAAGPPGMGGLYGVPMPGPGGTIFMAPATGGPGGMMPPPPPPPAQAQAGAGAAAGGPGGQGAPGGAGTAAGNGQGGAGGQGMWW</sequence>
<gene>
    <name evidence="2" type="ORF">LTR77_003686</name>
</gene>
<comment type="caution">
    <text evidence="2">The sequence shown here is derived from an EMBL/GenBank/DDBJ whole genome shotgun (WGS) entry which is preliminary data.</text>
</comment>
<reference evidence="2 3" key="1">
    <citation type="submission" date="2023-08" db="EMBL/GenBank/DDBJ databases">
        <title>Black Yeasts Isolated from many extreme environments.</title>
        <authorList>
            <person name="Coleine C."/>
            <person name="Stajich J.E."/>
            <person name="Selbmann L."/>
        </authorList>
    </citation>
    <scope>NUCLEOTIDE SEQUENCE [LARGE SCALE GENOMIC DNA]</scope>
    <source>
        <strain evidence="2 3">CCFEE 5935</strain>
    </source>
</reference>
<feature type="compositionally biased region" description="Pro residues" evidence="1">
    <location>
        <begin position="578"/>
        <end position="587"/>
    </location>
</feature>
<feature type="compositionally biased region" description="Basic and acidic residues" evidence="1">
    <location>
        <begin position="442"/>
        <end position="452"/>
    </location>
</feature>
<protein>
    <recommendedName>
        <fullName evidence="4">F-box domain-containing protein</fullName>
    </recommendedName>
</protein>
<keyword evidence="3" id="KW-1185">Reference proteome</keyword>
<accession>A0AAV9PHU7</accession>
<evidence type="ECO:0008006" key="4">
    <source>
        <dbReference type="Google" id="ProtNLM"/>
    </source>
</evidence>
<evidence type="ECO:0000313" key="2">
    <source>
        <dbReference type="EMBL" id="KAK5172049.1"/>
    </source>
</evidence>
<organism evidence="2 3">
    <name type="scientific">Saxophila tyrrhenica</name>
    <dbReference type="NCBI Taxonomy" id="1690608"/>
    <lineage>
        <taxon>Eukaryota</taxon>
        <taxon>Fungi</taxon>
        <taxon>Dikarya</taxon>
        <taxon>Ascomycota</taxon>
        <taxon>Pezizomycotina</taxon>
        <taxon>Dothideomycetes</taxon>
        <taxon>Dothideomycetidae</taxon>
        <taxon>Mycosphaerellales</taxon>
        <taxon>Extremaceae</taxon>
        <taxon>Saxophila</taxon>
    </lineage>
</organism>
<evidence type="ECO:0000313" key="3">
    <source>
        <dbReference type="Proteomes" id="UP001337655"/>
    </source>
</evidence>
<feature type="region of interest" description="Disordered" evidence="1">
    <location>
        <begin position="573"/>
        <end position="627"/>
    </location>
</feature>
<evidence type="ECO:0000256" key="1">
    <source>
        <dbReference type="SAM" id="MobiDB-lite"/>
    </source>
</evidence>
<proteinExistence type="predicted"/>